<dbReference type="InterPro" id="IPR037066">
    <property type="entry name" value="Plug_dom_sf"/>
</dbReference>
<keyword evidence="5 7" id="KW-0472">Membrane</keyword>
<dbReference type="InterPro" id="IPR012910">
    <property type="entry name" value="Plug_dom"/>
</dbReference>
<evidence type="ECO:0000256" key="2">
    <source>
        <dbReference type="ARBA" id="ARBA00022448"/>
    </source>
</evidence>
<organism evidence="9 10">
    <name type="scientific">Urechidicola croceus</name>
    <dbReference type="NCBI Taxonomy" id="1850246"/>
    <lineage>
        <taxon>Bacteria</taxon>
        <taxon>Pseudomonadati</taxon>
        <taxon>Bacteroidota</taxon>
        <taxon>Flavobacteriia</taxon>
        <taxon>Flavobacteriales</taxon>
        <taxon>Flavobacteriaceae</taxon>
        <taxon>Urechidicola</taxon>
    </lineage>
</organism>
<dbReference type="NCBIfam" id="TIGR04057">
    <property type="entry name" value="SusC_RagA_signa"/>
    <property type="match status" value="1"/>
</dbReference>
<dbReference type="AlphaFoldDB" id="A0A1D8P7M1"/>
<dbReference type="InterPro" id="IPR023997">
    <property type="entry name" value="TonB-dep_OMP_SusC/RagA_CS"/>
</dbReference>
<dbReference type="Pfam" id="PF13715">
    <property type="entry name" value="CarbopepD_reg_2"/>
    <property type="match status" value="1"/>
</dbReference>
<keyword evidence="10" id="KW-1185">Reference proteome</keyword>
<evidence type="ECO:0000256" key="3">
    <source>
        <dbReference type="ARBA" id="ARBA00022452"/>
    </source>
</evidence>
<dbReference type="InterPro" id="IPR023996">
    <property type="entry name" value="TonB-dep_OMP_SusC/RagA"/>
</dbReference>
<accession>A0A1D8P7M1</accession>
<sequence length="998" mass="109294">MFSALMNAQTTVSGTITDADGPLPGVNVVLKGTTNGTTADFDGNYSISNIPTNGILVFSSIGYTTKEVSVNGQTQINVTLDAATDTLDEVIVVGYGSMERSNVTGAISTVDVAAIENTPVPNVVEALRGQVAGLRVTRGGGQPGSGVNFTIRGVNSLGGQAAEGNPNRPIIVVDGVPIPEGNLSELNSDDIESVNVIKDAGAGAIYGSSAANGVVLITTKSGSVGKPTITVNASSSINEVASRVNIMNGDEYIKYLFDSGQGTTVDGVLDANETINYINGNQVDWQNELLKQGIVNNLSLAVSGGTEKIRFYLSGDLYKEEGIVVNSDYNRYSFRFNGDYSPSDKVKIGARVQLTKSFADETANAINDFPDGNGGFAPFIPIFNNTPLGDIRDADGNFTKFVRDDRFQINPFFRYDESVVDRFITRSYVNPYVEIGILDGLKYTLNTFAEERSQFYGRFTSSDFRDGDPSTAQIQKQNSTNYLVDNIINFKKDYGKHGIDATFVYGFQKNEFEQIDAFSDQLATDLLGYNGIDDTSTENQRFSWDTDESGRVYYVGRIGYDYDNKYVVTLTMRRDGSSKFGPSTRFGNFPSASVAWNAHNESFWNEDAALNSLKFRASYGTLGNDRITNYGYLGTPSVIRSTILIDPDPDNDPLEPDLVPQNIVGYAKNTLANPYLRWETSKQLNLGVDFGLFNNRLNGSIDVYKIDTGEILLPEFIPVVNGYESYISNVGVTTNKGIDVALRGNIIQNEDFTWNAAVNWATDRNEVVSLNRANLDSNGQPRDDEANGWFIGEPIGAIYSYQFEGIWQADEAAEAAAFNQVPGDAKYLDVNGDGEITPGEDRFVIGTPNPDWYGGITNTFTYKGLELSVLLEAVQGVTVVNNFYGGYNGRNNQVAIDYWTPERPSNTFPRVGSQDWNGERGEAVRARDASFVSLRNVSLTYNMPNKFLDNTPFKAVSFYVRGNNLKYFTDLEDAYSPEAGFGQYPIVRTWTFGSSITF</sequence>
<dbReference type="InterPro" id="IPR008969">
    <property type="entry name" value="CarboxyPept-like_regulatory"/>
</dbReference>
<dbReference type="GO" id="GO:0009279">
    <property type="term" value="C:cell outer membrane"/>
    <property type="evidence" value="ECO:0007669"/>
    <property type="project" value="UniProtKB-SubCell"/>
</dbReference>
<dbReference type="SUPFAM" id="SSF56935">
    <property type="entry name" value="Porins"/>
    <property type="match status" value="1"/>
</dbReference>
<evidence type="ECO:0000256" key="4">
    <source>
        <dbReference type="ARBA" id="ARBA00022692"/>
    </source>
</evidence>
<dbReference type="Pfam" id="PF07715">
    <property type="entry name" value="Plug"/>
    <property type="match status" value="1"/>
</dbReference>
<dbReference type="EMBL" id="CP017478">
    <property type="protein sequence ID" value="AOW20560.1"/>
    <property type="molecule type" value="Genomic_DNA"/>
</dbReference>
<evidence type="ECO:0000256" key="6">
    <source>
        <dbReference type="ARBA" id="ARBA00023237"/>
    </source>
</evidence>
<keyword evidence="2 7" id="KW-0813">Transport</keyword>
<dbReference type="InterPro" id="IPR039426">
    <property type="entry name" value="TonB-dep_rcpt-like"/>
</dbReference>
<gene>
    <name evidence="9" type="ORF">LPB138_07650</name>
</gene>
<evidence type="ECO:0000256" key="1">
    <source>
        <dbReference type="ARBA" id="ARBA00004571"/>
    </source>
</evidence>
<dbReference type="STRING" id="1850246.LPB138_07650"/>
<dbReference type="KEGG" id="lul:LPB138_07650"/>
<dbReference type="Gene3D" id="2.60.40.1120">
    <property type="entry name" value="Carboxypeptidase-like, regulatory domain"/>
    <property type="match status" value="1"/>
</dbReference>
<dbReference type="PROSITE" id="PS52016">
    <property type="entry name" value="TONB_DEPENDENT_REC_3"/>
    <property type="match status" value="1"/>
</dbReference>
<comment type="similarity">
    <text evidence="7">Belongs to the TonB-dependent receptor family.</text>
</comment>
<evidence type="ECO:0000313" key="9">
    <source>
        <dbReference type="EMBL" id="AOW20560.1"/>
    </source>
</evidence>
<keyword evidence="6 7" id="KW-0998">Cell outer membrane</keyword>
<evidence type="ECO:0000256" key="7">
    <source>
        <dbReference type="PROSITE-ProRule" id="PRU01360"/>
    </source>
</evidence>
<dbReference type="Gene3D" id="2.40.170.20">
    <property type="entry name" value="TonB-dependent receptor, beta-barrel domain"/>
    <property type="match status" value="1"/>
</dbReference>
<dbReference type="Gene3D" id="2.170.130.10">
    <property type="entry name" value="TonB-dependent receptor, plug domain"/>
    <property type="match status" value="1"/>
</dbReference>
<comment type="subcellular location">
    <subcellularLocation>
        <location evidence="1 7">Cell outer membrane</location>
        <topology evidence="1 7">Multi-pass membrane protein</topology>
    </subcellularLocation>
</comment>
<evidence type="ECO:0000256" key="5">
    <source>
        <dbReference type="ARBA" id="ARBA00023136"/>
    </source>
</evidence>
<keyword evidence="4 7" id="KW-0812">Transmembrane</keyword>
<dbReference type="SUPFAM" id="SSF49464">
    <property type="entry name" value="Carboxypeptidase regulatory domain-like"/>
    <property type="match status" value="1"/>
</dbReference>
<evidence type="ECO:0000313" key="10">
    <source>
        <dbReference type="Proteomes" id="UP000176050"/>
    </source>
</evidence>
<dbReference type="NCBIfam" id="TIGR04056">
    <property type="entry name" value="OMP_RagA_SusC"/>
    <property type="match status" value="1"/>
</dbReference>
<name>A0A1D8P7M1_9FLAO</name>
<dbReference type="Proteomes" id="UP000176050">
    <property type="component" value="Chromosome"/>
</dbReference>
<dbReference type="InterPro" id="IPR036942">
    <property type="entry name" value="Beta-barrel_TonB_sf"/>
</dbReference>
<keyword evidence="3 7" id="KW-1134">Transmembrane beta strand</keyword>
<evidence type="ECO:0000259" key="8">
    <source>
        <dbReference type="Pfam" id="PF07715"/>
    </source>
</evidence>
<dbReference type="RefSeq" id="WP_070236703.1">
    <property type="nucleotide sequence ID" value="NZ_CP017478.1"/>
</dbReference>
<reference evidence="9 10" key="1">
    <citation type="submission" date="2016-10" db="EMBL/GenBank/DDBJ databases">
        <title>Lutibacter sp. LPB0138, isolated from marine gastropod.</title>
        <authorList>
            <person name="Kim E."/>
            <person name="Yi H."/>
        </authorList>
    </citation>
    <scope>NUCLEOTIDE SEQUENCE [LARGE SCALE GENOMIC DNA]</scope>
    <source>
        <strain evidence="9 10">LPB0138</strain>
    </source>
</reference>
<proteinExistence type="inferred from homology"/>
<protein>
    <recommendedName>
        <fullName evidence="8">TonB-dependent receptor plug domain-containing protein</fullName>
    </recommendedName>
</protein>
<feature type="domain" description="TonB-dependent receptor plug" evidence="8">
    <location>
        <begin position="101"/>
        <end position="214"/>
    </location>
</feature>